<dbReference type="SUPFAM" id="SSF48403">
    <property type="entry name" value="Ankyrin repeat"/>
    <property type="match status" value="1"/>
</dbReference>
<sequence length="84" mass="9508">MKEEEDKRDWLHKAIRVGSLPHVEYIADTEDVAVAKDTKGRTSLHLATLCEETEIMQFLAIQYPILLMMGDNVSTCLVCGEIDK</sequence>
<evidence type="ECO:0000313" key="2">
    <source>
        <dbReference type="Proteomes" id="UP000324222"/>
    </source>
</evidence>
<dbReference type="InterPro" id="IPR002110">
    <property type="entry name" value="Ankyrin_rpt"/>
</dbReference>
<keyword evidence="2" id="KW-1185">Reference proteome</keyword>
<comment type="caution">
    <text evidence="1">The sequence shown here is derived from an EMBL/GenBank/DDBJ whole genome shotgun (WGS) entry which is preliminary data.</text>
</comment>
<name>A0A5B7I9Z2_PORTR</name>
<dbReference type="AlphaFoldDB" id="A0A5B7I9Z2"/>
<dbReference type="Proteomes" id="UP000324222">
    <property type="component" value="Unassembled WGS sequence"/>
</dbReference>
<dbReference type="EMBL" id="VSRR010048153">
    <property type="protein sequence ID" value="MPC78337.1"/>
    <property type="molecule type" value="Genomic_DNA"/>
</dbReference>
<evidence type="ECO:0000313" key="1">
    <source>
        <dbReference type="EMBL" id="MPC78337.1"/>
    </source>
</evidence>
<dbReference type="InterPro" id="IPR036770">
    <property type="entry name" value="Ankyrin_rpt-contain_sf"/>
</dbReference>
<gene>
    <name evidence="1" type="ORF">E2C01_072821</name>
</gene>
<proteinExistence type="predicted"/>
<reference evidence="1 2" key="1">
    <citation type="submission" date="2019-05" db="EMBL/GenBank/DDBJ databases">
        <title>Another draft genome of Portunus trituberculatus and its Hox gene families provides insights of decapod evolution.</title>
        <authorList>
            <person name="Jeong J.-H."/>
            <person name="Song I."/>
            <person name="Kim S."/>
            <person name="Choi T."/>
            <person name="Kim D."/>
            <person name="Ryu S."/>
            <person name="Kim W."/>
        </authorList>
    </citation>
    <scope>NUCLEOTIDE SEQUENCE [LARGE SCALE GENOMIC DNA]</scope>
    <source>
        <tissue evidence="1">Muscle</tissue>
    </source>
</reference>
<protein>
    <submittedName>
        <fullName evidence="1">Uncharacterized protein</fullName>
    </submittedName>
</protein>
<accession>A0A5B7I9Z2</accession>
<organism evidence="1 2">
    <name type="scientific">Portunus trituberculatus</name>
    <name type="common">Swimming crab</name>
    <name type="synonym">Neptunus trituberculatus</name>
    <dbReference type="NCBI Taxonomy" id="210409"/>
    <lineage>
        <taxon>Eukaryota</taxon>
        <taxon>Metazoa</taxon>
        <taxon>Ecdysozoa</taxon>
        <taxon>Arthropoda</taxon>
        <taxon>Crustacea</taxon>
        <taxon>Multicrustacea</taxon>
        <taxon>Malacostraca</taxon>
        <taxon>Eumalacostraca</taxon>
        <taxon>Eucarida</taxon>
        <taxon>Decapoda</taxon>
        <taxon>Pleocyemata</taxon>
        <taxon>Brachyura</taxon>
        <taxon>Eubrachyura</taxon>
        <taxon>Portunoidea</taxon>
        <taxon>Portunidae</taxon>
        <taxon>Portuninae</taxon>
        <taxon>Portunus</taxon>
    </lineage>
</organism>
<dbReference type="OrthoDB" id="6377438at2759"/>
<dbReference type="Pfam" id="PF12796">
    <property type="entry name" value="Ank_2"/>
    <property type="match status" value="1"/>
</dbReference>
<dbReference type="Gene3D" id="1.25.40.20">
    <property type="entry name" value="Ankyrin repeat-containing domain"/>
    <property type="match status" value="1"/>
</dbReference>